<accession>A0A4U0WNY3</accession>
<comment type="caution">
    <text evidence="2">The sequence shown here is derived from an EMBL/GenBank/DDBJ whole genome shotgun (WGS) entry which is preliminary data.</text>
</comment>
<reference evidence="2 3" key="1">
    <citation type="submission" date="2017-03" db="EMBL/GenBank/DDBJ databases">
        <title>Genomes of endolithic fungi from Antarctica.</title>
        <authorList>
            <person name="Coleine C."/>
            <person name="Masonjones S."/>
            <person name="Stajich J.E."/>
        </authorList>
    </citation>
    <scope>NUCLEOTIDE SEQUENCE [LARGE SCALE GENOMIC DNA]</scope>
    <source>
        <strain evidence="2 3">CCFEE 5187</strain>
    </source>
</reference>
<proteinExistence type="predicted"/>
<evidence type="ECO:0000256" key="1">
    <source>
        <dbReference type="SAM" id="MobiDB-lite"/>
    </source>
</evidence>
<protein>
    <recommendedName>
        <fullName evidence="4">HAUS augmin-like complex subunit 3 N-terminal domain-containing protein</fullName>
    </recommendedName>
</protein>
<dbReference type="OrthoDB" id="5314201at2759"/>
<organism evidence="2 3">
    <name type="scientific">Cryomyces minteri</name>
    <dbReference type="NCBI Taxonomy" id="331657"/>
    <lineage>
        <taxon>Eukaryota</taxon>
        <taxon>Fungi</taxon>
        <taxon>Dikarya</taxon>
        <taxon>Ascomycota</taxon>
        <taxon>Pezizomycotina</taxon>
        <taxon>Dothideomycetes</taxon>
        <taxon>Dothideomycetes incertae sedis</taxon>
        <taxon>Cryomyces</taxon>
    </lineage>
</organism>
<keyword evidence="3" id="KW-1185">Reference proteome</keyword>
<feature type="region of interest" description="Disordered" evidence="1">
    <location>
        <begin position="338"/>
        <end position="365"/>
    </location>
</feature>
<evidence type="ECO:0000313" key="2">
    <source>
        <dbReference type="EMBL" id="TKA64163.1"/>
    </source>
</evidence>
<dbReference type="Proteomes" id="UP000308768">
    <property type="component" value="Unassembled WGS sequence"/>
</dbReference>
<feature type="compositionally biased region" description="Basic and acidic residues" evidence="1">
    <location>
        <begin position="490"/>
        <end position="503"/>
    </location>
</feature>
<dbReference type="EMBL" id="NAJN01001304">
    <property type="protein sequence ID" value="TKA64163.1"/>
    <property type="molecule type" value="Genomic_DNA"/>
</dbReference>
<sequence>MRDPAELTHLLEKLEQRHVPLTRDDVQWAFESPQTKADMEAWVKEYLGSDTLLSKEEVELYDEITKKGTLRETLPDHEHSSTTRPILDHELQTSVDALENSAAAIETQCKILEAQKEAFLSLRARNRERTMASERAMKERLEKCHREKAQLDITAEAISDTLNEQLSDAQRQANSAAALIPSFVNECLSADNRLLAGLSKLTPKLKPLHKGDMNTKSRIDRTYLEGLAHCDSIESPSASSGDQDTEMEALRQELETLHAEITPVLEMVVDHELRTPIIQGMELAARQETQSRQALMRYILSSIQHMTSRLDIVNTHAQSLHALSMALAEISSTIEEERQSISIASNNPPTKPAGHGKPRPMQRSESGLRELVLVRNNTIPDSPTSQILRRLDILMPPSDSRQRRKLLDVATSDRRSKLNMHITSAEGSMTQSIADALGKADADLQALMAAVYAHSEYSSINLVNPELKQGLQELDFGVAGVGRLMGNLDGETRRGAEAKKEQLTSKWGGK</sequence>
<name>A0A4U0WNY3_9PEZI</name>
<dbReference type="AlphaFoldDB" id="A0A4U0WNY3"/>
<feature type="region of interest" description="Disordered" evidence="1">
    <location>
        <begin position="487"/>
        <end position="510"/>
    </location>
</feature>
<evidence type="ECO:0008006" key="4">
    <source>
        <dbReference type="Google" id="ProtNLM"/>
    </source>
</evidence>
<evidence type="ECO:0000313" key="3">
    <source>
        <dbReference type="Proteomes" id="UP000308768"/>
    </source>
</evidence>
<gene>
    <name evidence="2" type="ORF">B0A49_05755</name>
</gene>